<keyword evidence="1" id="KW-1133">Transmembrane helix</keyword>
<keyword evidence="1" id="KW-0812">Transmembrane</keyword>
<dbReference type="EMBL" id="GL732545">
    <property type="protein sequence ID" value="EFX80933.1"/>
    <property type="molecule type" value="Genomic_DNA"/>
</dbReference>
<reference evidence="2 3" key="1">
    <citation type="journal article" date="2011" name="Science">
        <title>The ecoresponsive genome of Daphnia pulex.</title>
        <authorList>
            <person name="Colbourne J.K."/>
            <person name="Pfrender M.E."/>
            <person name="Gilbert D."/>
            <person name="Thomas W.K."/>
            <person name="Tucker A."/>
            <person name="Oakley T.H."/>
            <person name="Tokishita S."/>
            <person name="Aerts A."/>
            <person name="Arnold G.J."/>
            <person name="Basu M.K."/>
            <person name="Bauer D.J."/>
            <person name="Caceres C.E."/>
            <person name="Carmel L."/>
            <person name="Casola C."/>
            <person name="Choi J.H."/>
            <person name="Detter J.C."/>
            <person name="Dong Q."/>
            <person name="Dusheyko S."/>
            <person name="Eads B.D."/>
            <person name="Frohlich T."/>
            <person name="Geiler-Samerotte K.A."/>
            <person name="Gerlach D."/>
            <person name="Hatcher P."/>
            <person name="Jogdeo S."/>
            <person name="Krijgsveld J."/>
            <person name="Kriventseva E.V."/>
            <person name="Kultz D."/>
            <person name="Laforsch C."/>
            <person name="Lindquist E."/>
            <person name="Lopez J."/>
            <person name="Manak J.R."/>
            <person name="Muller J."/>
            <person name="Pangilinan J."/>
            <person name="Patwardhan R.P."/>
            <person name="Pitluck S."/>
            <person name="Pritham E.J."/>
            <person name="Rechtsteiner A."/>
            <person name="Rho M."/>
            <person name="Rogozin I.B."/>
            <person name="Sakarya O."/>
            <person name="Salamov A."/>
            <person name="Schaack S."/>
            <person name="Shapiro H."/>
            <person name="Shiga Y."/>
            <person name="Skalitzky C."/>
            <person name="Smith Z."/>
            <person name="Souvorov A."/>
            <person name="Sung W."/>
            <person name="Tang Z."/>
            <person name="Tsuchiya D."/>
            <person name="Tu H."/>
            <person name="Vos H."/>
            <person name="Wang M."/>
            <person name="Wolf Y.I."/>
            <person name="Yamagata H."/>
            <person name="Yamada T."/>
            <person name="Ye Y."/>
            <person name="Shaw J.R."/>
            <person name="Andrews J."/>
            <person name="Crease T.J."/>
            <person name="Tang H."/>
            <person name="Lucas S.M."/>
            <person name="Robertson H.M."/>
            <person name="Bork P."/>
            <person name="Koonin E.V."/>
            <person name="Zdobnov E.M."/>
            <person name="Grigoriev I.V."/>
            <person name="Lynch M."/>
            <person name="Boore J.L."/>
        </authorList>
    </citation>
    <scope>NUCLEOTIDE SEQUENCE [LARGE SCALE GENOMIC DNA]</scope>
</reference>
<dbReference type="HOGENOM" id="CLU_2006174_0_0_1"/>
<protein>
    <submittedName>
        <fullName evidence="2">Uncharacterized protein</fullName>
    </submittedName>
</protein>
<organism evidence="2 3">
    <name type="scientific">Daphnia pulex</name>
    <name type="common">Water flea</name>
    <dbReference type="NCBI Taxonomy" id="6669"/>
    <lineage>
        <taxon>Eukaryota</taxon>
        <taxon>Metazoa</taxon>
        <taxon>Ecdysozoa</taxon>
        <taxon>Arthropoda</taxon>
        <taxon>Crustacea</taxon>
        <taxon>Branchiopoda</taxon>
        <taxon>Diplostraca</taxon>
        <taxon>Cladocera</taxon>
        <taxon>Anomopoda</taxon>
        <taxon>Daphniidae</taxon>
        <taxon>Daphnia</taxon>
    </lineage>
</organism>
<dbReference type="InParanoid" id="E9GI15"/>
<name>E9GI15_DAPPU</name>
<dbReference type="Proteomes" id="UP000000305">
    <property type="component" value="Unassembled WGS sequence"/>
</dbReference>
<dbReference type="AlphaFoldDB" id="E9GI15"/>
<evidence type="ECO:0000313" key="3">
    <source>
        <dbReference type="Proteomes" id="UP000000305"/>
    </source>
</evidence>
<proteinExistence type="predicted"/>
<dbReference type="OrthoDB" id="6368409at2759"/>
<feature type="transmembrane region" description="Helical" evidence="1">
    <location>
        <begin position="20"/>
        <end position="42"/>
    </location>
</feature>
<evidence type="ECO:0000256" key="1">
    <source>
        <dbReference type="SAM" id="Phobius"/>
    </source>
</evidence>
<sequence length="124" mass="14166">MTSQQVKKEPPKFWNRRQTFYISILCISATILVAAAMCVVLFKEKPISRSTQREVTVKVDALTQQNLQVLYDHPLFTVQPKPSQTVQSNLTDMEAAIIKTTHEQLPILKRVLAEMHNVTFLIAK</sequence>
<keyword evidence="3" id="KW-1185">Reference proteome</keyword>
<keyword evidence="1" id="KW-0472">Membrane</keyword>
<evidence type="ECO:0000313" key="2">
    <source>
        <dbReference type="EMBL" id="EFX80933.1"/>
    </source>
</evidence>
<dbReference type="KEGG" id="dpx:DAPPUDRAFT_303708"/>
<gene>
    <name evidence="2" type="ORF">DAPPUDRAFT_303708</name>
</gene>
<accession>E9GI15</accession>